<keyword evidence="9" id="KW-1185">Reference proteome</keyword>
<dbReference type="InterPro" id="IPR011006">
    <property type="entry name" value="CheY-like_superfamily"/>
</dbReference>
<evidence type="ECO:0000259" key="6">
    <source>
        <dbReference type="PROSITE" id="PS50043"/>
    </source>
</evidence>
<dbReference type="CDD" id="cd17535">
    <property type="entry name" value="REC_NarL-like"/>
    <property type="match status" value="1"/>
</dbReference>
<dbReference type="InterPro" id="IPR001789">
    <property type="entry name" value="Sig_transdc_resp-reg_receiver"/>
</dbReference>
<dbReference type="InterPro" id="IPR016032">
    <property type="entry name" value="Sig_transdc_resp-reg_C-effctor"/>
</dbReference>
<dbReference type="PANTHER" id="PTHR43214:SF24">
    <property type="entry name" value="TRANSCRIPTIONAL REGULATORY PROTEIN NARL-RELATED"/>
    <property type="match status" value="1"/>
</dbReference>
<evidence type="ECO:0000256" key="1">
    <source>
        <dbReference type="ARBA" id="ARBA00022553"/>
    </source>
</evidence>
<dbReference type="InterPro" id="IPR058245">
    <property type="entry name" value="NreC/VraR/RcsB-like_REC"/>
</dbReference>
<dbReference type="PROSITE" id="PS50043">
    <property type="entry name" value="HTH_LUXR_2"/>
    <property type="match status" value="1"/>
</dbReference>
<evidence type="ECO:0000256" key="2">
    <source>
        <dbReference type="ARBA" id="ARBA00023015"/>
    </source>
</evidence>
<dbReference type="SUPFAM" id="SSF46894">
    <property type="entry name" value="C-terminal effector domain of the bipartite response regulators"/>
    <property type="match status" value="1"/>
</dbReference>
<dbReference type="PANTHER" id="PTHR43214">
    <property type="entry name" value="TWO-COMPONENT RESPONSE REGULATOR"/>
    <property type="match status" value="1"/>
</dbReference>
<dbReference type="PROSITE" id="PS50110">
    <property type="entry name" value="RESPONSE_REGULATORY"/>
    <property type="match status" value="1"/>
</dbReference>
<dbReference type="Pfam" id="PF00196">
    <property type="entry name" value="GerE"/>
    <property type="match status" value="1"/>
</dbReference>
<evidence type="ECO:0000313" key="8">
    <source>
        <dbReference type="EMBL" id="MDN5200897.1"/>
    </source>
</evidence>
<evidence type="ECO:0000256" key="3">
    <source>
        <dbReference type="ARBA" id="ARBA00023125"/>
    </source>
</evidence>
<proteinExistence type="predicted"/>
<dbReference type="EMBL" id="JAUJEA010000002">
    <property type="protein sequence ID" value="MDN5200897.1"/>
    <property type="molecule type" value="Genomic_DNA"/>
</dbReference>
<dbReference type="Proteomes" id="UP001172082">
    <property type="component" value="Unassembled WGS sequence"/>
</dbReference>
<reference evidence="8" key="1">
    <citation type="submission" date="2023-06" db="EMBL/GenBank/DDBJ databases">
        <title>Genomic of Parafulvivirga corallium.</title>
        <authorList>
            <person name="Wang G."/>
        </authorList>
    </citation>
    <scope>NUCLEOTIDE SEQUENCE</scope>
    <source>
        <strain evidence="8">BMA10</strain>
    </source>
</reference>
<keyword evidence="2" id="KW-0805">Transcription regulation</keyword>
<keyword evidence="1 5" id="KW-0597">Phosphoprotein</keyword>
<dbReference type="Gene3D" id="3.40.50.2300">
    <property type="match status" value="1"/>
</dbReference>
<comment type="caution">
    <text evidence="8">The sequence shown here is derived from an EMBL/GenBank/DDBJ whole genome shotgun (WGS) entry which is preliminary data.</text>
</comment>
<dbReference type="InterPro" id="IPR000792">
    <property type="entry name" value="Tscrpt_reg_LuxR_C"/>
</dbReference>
<sequence>MINVAIVEDDREIRQTLALIIDGTPGFSCKNTFEDCESAIETLPEIVPDVVLMDINLPGMTGIEGIRILKERLSHIDFIMLTIQEDDESIFDSLLAGATGYLTKDTPPADLLNAIREVYKGGSPMSTQIARKVVTSFKSDKKSPLTERETEILQRLCNGENYKVIADAIFVSGHTVRAHIKNIYEKLHVHSRAEAVKKAFKDKLI</sequence>
<name>A0ABT8KLJ2_9BACT</name>
<dbReference type="CDD" id="cd06170">
    <property type="entry name" value="LuxR_C_like"/>
    <property type="match status" value="1"/>
</dbReference>
<gene>
    <name evidence="8" type="ORF">QQ008_05980</name>
</gene>
<dbReference type="SMART" id="SM00448">
    <property type="entry name" value="REC"/>
    <property type="match status" value="1"/>
</dbReference>
<protein>
    <submittedName>
        <fullName evidence="8">Response regulator transcription factor</fullName>
    </submittedName>
</protein>
<dbReference type="PRINTS" id="PR00038">
    <property type="entry name" value="HTHLUXR"/>
</dbReference>
<evidence type="ECO:0000256" key="5">
    <source>
        <dbReference type="PROSITE-ProRule" id="PRU00169"/>
    </source>
</evidence>
<evidence type="ECO:0000259" key="7">
    <source>
        <dbReference type="PROSITE" id="PS50110"/>
    </source>
</evidence>
<dbReference type="InterPro" id="IPR039420">
    <property type="entry name" value="WalR-like"/>
</dbReference>
<evidence type="ECO:0000256" key="4">
    <source>
        <dbReference type="ARBA" id="ARBA00023163"/>
    </source>
</evidence>
<feature type="modified residue" description="4-aspartylphosphate" evidence="5">
    <location>
        <position position="54"/>
    </location>
</feature>
<dbReference type="RefSeq" id="WP_346750927.1">
    <property type="nucleotide sequence ID" value="NZ_JAUJEA010000002.1"/>
</dbReference>
<evidence type="ECO:0000313" key="9">
    <source>
        <dbReference type="Proteomes" id="UP001172082"/>
    </source>
</evidence>
<dbReference type="SUPFAM" id="SSF52172">
    <property type="entry name" value="CheY-like"/>
    <property type="match status" value="1"/>
</dbReference>
<keyword evidence="3" id="KW-0238">DNA-binding</keyword>
<dbReference type="PROSITE" id="PS00622">
    <property type="entry name" value="HTH_LUXR_1"/>
    <property type="match status" value="1"/>
</dbReference>
<accession>A0ABT8KLJ2</accession>
<feature type="domain" description="HTH luxR-type" evidence="6">
    <location>
        <begin position="138"/>
        <end position="203"/>
    </location>
</feature>
<organism evidence="8 9">
    <name type="scientific">Splendidivirga corallicola</name>
    <dbReference type="NCBI Taxonomy" id="3051826"/>
    <lineage>
        <taxon>Bacteria</taxon>
        <taxon>Pseudomonadati</taxon>
        <taxon>Bacteroidota</taxon>
        <taxon>Cytophagia</taxon>
        <taxon>Cytophagales</taxon>
        <taxon>Splendidivirgaceae</taxon>
        <taxon>Splendidivirga</taxon>
    </lineage>
</organism>
<feature type="domain" description="Response regulatory" evidence="7">
    <location>
        <begin position="3"/>
        <end position="119"/>
    </location>
</feature>
<keyword evidence="4" id="KW-0804">Transcription</keyword>
<dbReference type="SMART" id="SM00421">
    <property type="entry name" value="HTH_LUXR"/>
    <property type="match status" value="1"/>
</dbReference>
<dbReference type="Pfam" id="PF00072">
    <property type="entry name" value="Response_reg"/>
    <property type="match status" value="1"/>
</dbReference>